<sequence>MIARARAFRCSEKQRCATCNRKHHLLIHMDQKTFQAYQVVGDPDFNFLDNEDPLDESSVNINIAHAQVNKANSFSTVSSSQTAVKNSMVLLPTAIIYIKNSDEKSVPARALLDAGSQVNLISDSYVKKLGLKSHNLDIKLCGIGESSVNASKIVDIAIHTIKGDFNRKLKAIVLPQICSHMPAQSINVDEHKYLLQYELADPNFFESSSIDIILGAEIFYDLLKTGRVANFPGRPALQNTVFGWVVAGRLPTYCEKKDINFKCMHVTSDPLIKFWEIEELPNTKNHSAEERECEQFFQETTYRDEEGKYVVRIPFKENLKDLGTSKKQALHRYNALEKKLSRDDYLKTNYNLFLNEYLDLEHMEEVKSQNHSTVDRPPEEGEFFLPHHAIVRAESSTTKLRVVFDGSMKTSTGLSLNETMKVGPTLQDDLLSILLRFRLYKIALIADVEKMYRQIWVHEDDRKYQKIWWRQNEDSDIACFQLKTVTYGTSCAPYLAVKCLKQLAQDEKEIFPNASKIADRDFYVDDLISSTESEEKALELYKELTAMFQKAGFRLRKWISNSKYVLNEIPVEDRAVQVNSILNHQETVKALGLRFNPSNDEFSYSFELNDVQAPTKRIILSEIGKLFDPLGLISPIIINAKIFLQELWLLSYNWDDKLDDKTSSIWKKILNDMNGINKLKIDRYVFVTSSSNVEFHGFCDASEKAYAACLYVKCKNGINETNVKLLCAKTRVAPVKQISLARLELCAALLLANLIRKVKEALSEHDNLLQWHAWTDSQIVLAWISKLPCKWKTFVANRVAAIQEVLSPDRWKYVKSEENPADLASRGCSSVELNNTNLWWNGPSYLINDDHKQNPLVTELHDVPEARKPRITSMVISCELDIFDKYSSFSKLIRVTALCLRFISNIGHNKRARVTGYITKEELSKAEECLIKIVQKENFAQDLNKLKNGNPLSRNSKLKSLNPFIDQSGIMRVGGRLEKANIEFDKKHQVILPKNHNFTKLLIIDEHEKNVHAGQQVMINHLRQRYWILNSRSLIRQLLHKCLKCFKAKLSPQQTSHQIMGSLPKERVTPGKPFLRSGVDLCGPFQIKRLGGRANTTWKAYVVLFICFSTKAVHIEIASDLSSKTFLAALKRFTARRGLPLEIFSDNGTNFVGANNELKNLGSSTAMIGIKWHFIPANSPHFGGLWEANIKSFKRHFKASIGNQTLTYEELLTISTQIEACLNSRPLVPMCPDDPDNLDALTPAHFLVGGQLLAVPENLLPADLNINRLTRWKLVEKIHQTFWKRWSTEYLHQLQQRNKWMFQKNNVKINDMVLIKEEHVHPLQWAMGRVTQVFPGSDGNVRAVEVTTSNGTLRRSVVRLALLPINDCSN</sequence>
<dbReference type="InterPro" id="IPR001584">
    <property type="entry name" value="Integrase_cat-core"/>
</dbReference>
<gene>
    <name evidence="3" type="primary">LOC103518980</name>
</gene>
<dbReference type="CDD" id="cd00303">
    <property type="entry name" value="retropepsin_like"/>
    <property type="match status" value="1"/>
</dbReference>
<feature type="domain" description="Integrase catalytic" evidence="1">
    <location>
        <begin position="1069"/>
        <end position="1251"/>
    </location>
</feature>
<keyword evidence="2" id="KW-1185">Reference proteome</keyword>
<dbReference type="PROSITE" id="PS50994">
    <property type="entry name" value="INTEGRASE"/>
    <property type="match status" value="1"/>
</dbReference>
<dbReference type="Proteomes" id="UP000079169">
    <property type="component" value="Unplaced"/>
</dbReference>
<evidence type="ECO:0000259" key="1">
    <source>
        <dbReference type="PROSITE" id="PS50994"/>
    </source>
</evidence>
<dbReference type="InterPro" id="IPR008042">
    <property type="entry name" value="Retrotrans_Pao"/>
</dbReference>
<evidence type="ECO:0000313" key="3">
    <source>
        <dbReference type="RefSeq" id="XP_026686424.1"/>
    </source>
</evidence>
<dbReference type="PANTHER" id="PTHR47331">
    <property type="entry name" value="PHD-TYPE DOMAIN-CONTAINING PROTEIN"/>
    <property type="match status" value="1"/>
</dbReference>
<dbReference type="Gene3D" id="2.40.70.10">
    <property type="entry name" value="Acid Proteases"/>
    <property type="match status" value="1"/>
</dbReference>
<dbReference type="PANTHER" id="PTHR47331:SF1">
    <property type="entry name" value="GAG-LIKE PROTEIN"/>
    <property type="match status" value="1"/>
</dbReference>
<dbReference type="GO" id="GO:0003676">
    <property type="term" value="F:nucleic acid binding"/>
    <property type="evidence" value="ECO:0007669"/>
    <property type="project" value="InterPro"/>
</dbReference>
<dbReference type="InterPro" id="IPR000477">
    <property type="entry name" value="RT_dom"/>
</dbReference>
<organism evidence="2 3">
    <name type="scientific">Diaphorina citri</name>
    <name type="common">Asian citrus psyllid</name>
    <dbReference type="NCBI Taxonomy" id="121845"/>
    <lineage>
        <taxon>Eukaryota</taxon>
        <taxon>Metazoa</taxon>
        <taxon>Ecdysozoa</taxon>
        <taxon>Arthropoda</taxon>
        <taxon>Hexapoda</taxon>
        <taxon>Insecta</taxon>
        <taxon>Pterygota</taxon>
        <taxon>Neoptera</taxon>
        <taxon>Paraneoptera</taxon>
        <taxon>Hemiptera</taxon>
        <taxon>Sternorrhyncha</taxon>
        <taxon>Psylloidea</taxon>
        <taxon>Psyllidae</taxon>
        <taxon>Diaphorininae</taxon>
        <taxon>Diaphorina</taxon>
    </lineage>
</organism>
<dbReference type="Pfam" id="PF00078">
    <property type="entry name" value="RVT_1"/>
    <property type="match status" value="1"/>
</dbReference>
<dbReference type="GeneID" id="103518980"/>
<dbReference type="Pfam" id="PF05380">
    <property type="entry name" value="Peptidase_A17"/>
    <property type="match status" value="1"/>
</dbReference>
<dbReference type="CDD" id="cd01644">
    <property type="entry name" value="RT_pepA17"/>
    <property type="match status" value="1"/>
</dbReference>
<dbReference type="PaxDb" id="121845-A0A3Q0JDB5"/>
<dbReference type="InterPro" id="IPR041588">
    <property type="entry name" value="Integrase_H2C2"/>
</dbReference>
<dbReference type="Pfam" id="PF18701">
    <property type="entry name" value="DUF5641"/>
    <property type="match status" value="1"/>
</dbReference>
<dbReference type="SUPFAM" id="SSF53098">
    <property type="entry name" value="Ribonuclease H-like"/>
    <property type="match status" value="1"/>
</dbReference>
<dbReference type="GO" id="GO:0071897">
    <property type="term" value="P:DNA biosynthetic process"/>
    <property type="evidence" value="ECO:0007669"/>
    <property type="project" value="UniProtKB-ARBA"/>
</dbReference>
<dbReference type="Pfam" id="PF17921">
    <property type="entry name" value="Integrase_H2C2"/>
    <property type="match status" value="1"/>
</dbReference>
<dbReference type="RefSeq" id="XP_026686424.1">
    <property type="nucleotide sequence ID" value="XM_026830623.1"/>
</dbReference>
<dbReference type="SUPFAM" id="SSF56672">
    <property type="entry name" value="DNA/RNA polymerases"/>
    <property type="match status" value="1"/>
</dbReference>
<dbReference type="GO" id="GO:0042575">
    <property type="term" value="C:DNA polymerase complex"/>
    <property type="evidence" value="ECO:0007669"/>
    <property type="project" value="UniProtKB-ARBA"/>
</dbReference>
<dbReference type="InterPro" id="IPR012337">
    <property type="entry name" value="RNaseH-like_sf"/>
</dbReference>
<dbReference type="STRING" id="121845.A0A3Q0JDB5"/>
<accession>A0A3Q0JDB5</accession>
<dbReference type="GO" id="GO:0015074">
    <property type="term" value="P:DNA integration"/>
    <property type="evidence" value="ECO:0007669"/>
    <property type="project" value="InterPro"/>
</dbReference>
<dbReference type="InterPro" id="IPR021109">
    <property type="entry name" value="Peptidase_aspartic_dom_sf"/>
</dbReference>
<dbReference type="InterPro" id="IPR036397">
    <property type="entry name" value="RNaseH_sf"/>
</dbReference>
<dbReference type="Gene3D" id="3.30.420.10">
    <property type="entry name" value="Ribonuclease H-like superfamily/Ribonuclease H"/>
    <property type="match status" value="1"/>
</dbReference>
<reference evidence="3" key="1">
    <citation type="submission" date="2025-08" db="UniProtKB">
        <authorList>
            <consortium name="RefSeq"/>
        </authorList>
    </citation>
    <scope>IDENTIFICATION</scope>
</reference>
<evidence type="ECO:0000313" key="2">
    <source>
        <dbReference type="Proteomes" id="UP000079169"/>
    </source>
</evidence>
<dbReference type="InterPro" id="IPR043502">
    <property type="entry name" value="DNA/RNA_pol_sf"/>
</dbReference>
<protein>
    <submittedName>
        <fullName evidence="3">Uncharacterized protein LOC103518980 isoform X1</fullName>
    </submittedName>
</protein>
<name>A0A3Q0JDB5_DIACI</name>
<dbReference type="InterPro" id="IPR040676">
    <property type="entry name" value="DUF5641"/>
</dbReference>
<proteinExistence type="predicted"/>